<gene>
    <name evidence="5 9" type="primary">mutL</name>
    <name evidence="9" type="ORF">FCN80_00370</name>
</gene>
<dbReference type="SUPFAM" id="SSF54211">
    <property type="entry name" value="Ribosomal protein S5 domain 2-like"/>
    <property type="match status" value="1"/>
</dbReference>
<comment type="function">
    <text evidence="5">This protein is involved in the repair of mismatches in DNA. It is required for dam-dependent methyl-directed DNA mismatch repair. May act as a 'molecular matchmaker', a protein that promotes the formation of a stable complex between two or more DNA-binding proteins in an ATP-dependent manner without itself being part of a final effector complex.</text>
</comment>
<feature type="domain" description="MutL C-terminal dimerisation" evidence="7">
    <location>
        <begin position="447"/>
        <end position="582"/>
    </location>
</feature>
<dbReference type="Pfam" id="PF01119">
    <property type="entry name" value="DNA_mis_repair"/>
    <property type="match status" value="1"/>
</dbReference>
<dbReference type="InterPro" id="IPR013507">
    <property type="entry name" value="DNA_mismatch_S5_2-like"/>
</dbReference>
<dbReference type="PANTHER" id="PTHR10073">
    <property type="entry name" value="DNA MISMATCH REPAIR PROTEIN MLH, PMS, MUTL"/>
    <property type="match status" value="1"/>
</dbReference>
<organism evidence="9 10">
    <name type="scientific">Martelella alba</name>
    <dbReference type="NCBI Taxonomy" id="2590451"/>
    <lineage>
        <taxon>Bacteria</taxon>
        <taxon>Pseudomonadati</taxon>
        <taxon>Pseudomonadota</taxon>
        <taxon>Alphaproteobacteria</taxon>
        <taxon>Hyphomicrobiales</taxon>
        <taxon>Aurantimonadaceae</taxon>
        <taxon>Martelella</taxon>
    </lineage>
</organism>
<dbReference type="Pfam" id="PF08676">
    <property type="entry name" value="MutL_C"/>
    <property type="match status" value="1"/>
</dbReference>
<dbReference type="InterPro" id="IPR020568">
    <property type="entry name" value="Ribosomal_Su5_D2-typ_SF"/>
</dbReference>
<dbReference type="SUPFAM" id="SSF55874">
    <property type="entry name" value="ATPase domain of HSP90 chaperone/DNA topoisomerase II/histidine kinase"/>
    <property type="match status" value="1"/>
</dbReference>
<sequence length="624" mass="69045">MPIQVLPPQLANQIAAGEVVERPASVVKELVENSLDAGATRIDIDIERAGSRLIRIRDNGCGIGKNELCLALARHATSKIATLDDLESIISMGFRGEALASISAVSRLTLTSRTEGQSEAWQAYAEGRDMAVAVKPAAHPVGSTVEVLDLFYNTPARRKFMRTDKTEFAHIDEVVKRIALARFDVAFTLQHNGKQVRHYRSATEPSQYARRLGNLCGAAFVERALEVSWQHGDLAIHGWVADPSVDGDLPEMQFCYVNRRIMRDKLIIHAVRQACEERLPDGRPPAFILYLEVDPREVDVNVHPAKQEVRFHQSRLVHDFIYQAVVAVLQQAGRPELPMADAPPAHYAAENRAAAGKNLFDQPPKLSSPPIPGDGGTPSRRSEWQTGRARESAGAYTPAEGFRKTEGELYRQLMQTAPDDGALPVAAAEEPAGEPAPTDVPAGFGRVLAIYPPCYALAEYRRRLALISLPAAERCLKQRQLTPEGGAQRSQPLLIPLRLTLRDAEVEAYRRYQPLLEQMGVRLQLNQRQGTLNGVPLPLRQQNLQNLIPELLGYLAETEAATCHEIAEWIARQSDSEQRAWSLSQAIQLLAEVERLCPQWVKTPPDGLLVMLDLEAAIEALNHD</sequence>
<dbReference type="EMBL" id="SZPQ01000001">
    <property type="protein sequence ID" value="TKI08552.1"/>
    <property type="molecule type" value="Genomic_DNA"/>
</dbReference>
<feature type="region of interest" description="Disordered" evidence="6">
    <location>
        <begin position="359"/>
        <end position="401"/>
    </location>
</feature>
<dbReference type="InterPro" id="IPR042120">
    <property type="entry name" value="MutL_C_dimsub"/>
</dbReference>
<dbReference type="NCBIfam" id="TIGR00585">
    <property type="entry name" value="mutl"/>
    <property type="match status" value="1"/>
</dbReference>
<reference evidence="9 10" key="1">
    <citation type="submission" date="2019-04" db="EMBL/GenBank/DDBJ databases">
        <authorList>
            <person name="Li M."/>
            <person name="Gao C."/>
        </authorList>
    </citation>
    <scope>NUCLEOTIDE SEQUENCE [LARGE SCALE GENOMIC DNA]</scope>
    <source>
        <strain evidence="9 10">BGMRC 2031</strain>
    </source>
</reference>
<dbReference type="CDD" id="cd03482">
    <property type="entry name" value="MutL_Trans_MutL"/>
    <property type="match status" value="1"/>
</dbReference>
<dbReference type="InterPro" id="IPR042121">
    <property type="entry name" value="MutL_C_regsub"/>
</dbReference>
<keyword evidence="9" id="KW-0255">Endonuclease</keyword>
<name>A0ABY2SQU4_9HYPH</name>
<comment type="caution">
    <text evidence="9">The sequence shown here is derived from an EMBL/GenBank/DDBJ whole genome shotgun (WGS) entry which is preliminary data.</text>
</comment>
<keyword evidence="9" id="KW-0540">Nuclease</keyword>
<evidence type="ECO:0000259" key="8">
    <source>
        <dbReference type="SMART" id="SM01340"/>
    </source>
</evidence>
<dbReference type="PANTHER" id="PTHR10073:SF12">
    <property type="entry name" value="DNA MISMATCH REPAIR PROTEIN MLH1"/>
    <property type="match status" value="1"/>
</dbReference>
<evidence type="ECO:0000259" key="7">
    <source>
        <dbReference type="SMART" id="SM00853"/>
    </source>
</evidence>
<dbReference type="Proteomes" id="UP000305202">
    <property type="component" value="Unassembled WGS sequence"/>
</dbReference>
<evidence type="ECO:0000313" key="10">
    <source>
        <dbReference type="Proteomes" id="UP000305202"/>
    </source>
</evidence>
<feature type="domain" description="DNA mismatch repair protein S5" evidence="8">
    <location>
        <begin position="212"/>
        <end position="330"/>
    </location>
</feature>
<dbReference type="RefSeq" id="WP_136987843.1">
    <property type="nucleotide sequence ID" value="NZ_SZPQ01000001.1"/>
</dbReference>
<feature type="compositionally biased region" description="Basic and acidic residues" evidence="6">
    <location>
        <begin position="380"/>
        <end position="391"/>
    </location>
</feature>
<proteinExistence type="inferred from homology"/>
<dbReference type="Gene3D" id="3.30.1540.20">
    <property type="entry name" value="MutL, C-terminal domain, dimerisation subdomain"/>
    <property type="match status" value="1"/>
</dbReference>
<evidence type="ECO:0000256" key="6">
    <source>
        <dbReference type="SAM" id="MobiDB-lite"/>
    </source>
</evidence>
<keyword evidence="4 5" id="KW-0234">DNA repair</keyword>
<dbReference type="InterPro" id="IPR014790">
    <property type="entry name" value="MutL_C"/>
</dbReference>
<dbReference type="SMART" id="SM00853">
    <property type="entry name" value="MutL_C"/>
    <property type="match status" value="1"/>
</dbReference>
<dbReference type="InterPro" id="IPR037198">
    <property type="entry name" value="MutL_C_sf"/>
</dbReference>
<keyword evidence="9" id="KW-0378">Hydrolase</keyword>
<dbReference type="InterPro" id="IPR002099">
    <property type="entry name" value="MutL/Mlh/PMS"/>
</dbReference>
<dbReference type="Gene3D" id="3.30.565.10">
    <property type="entry name" value="Histidine kinase-like ATPase, C-terminal domain"/>
    <property type="match status" value="1"/>
</dbReference>
<dbReference type="NCBIfam" id="NF000948">
    <property type="entry name" value="PRK00095.1-1"/>
    <property type="match status" value="1"/>
</dbReference>
<evidence type="ECO:0000256" key="3">
    <source>
        <dbReference type="ARBA" id="ARBA00022763"/>
    </source>
</evidence>
<dbReference type="Gene3D" id="3.30.230.10">
    <property type="match status" value="1"/>
</dbReference>
<comment type="similarity">
    <text evidence="1 5">Belongs to the DNA mismatch repair MutL/HexB family.</text>
</comment>
<dbReference type="CDD" id="cd16926">
    <property type="entry name" value="HATPase_MutL-MLH-PMS-like"/>
    <property type="match status" value="1"/>
</dbReference>
<keyword evidence="10" id="KW-1185">Reference proteome</keyword>
<dbReference type="InterPro" id="IPR020667">
    <property type="entry name" value="DNA_mismatch_repair_MutL"/>
</dbReference>
<dbReference type="GO" id="GO:0004519">
    <property type="term" value="F:endonuclease activity"/>
    <property type="evidence" value="ECO:0007669"/>
    <property type="project" value="UniProtKB-KW"/>
</dbReference>
<accession>A0ABY2SQU4</accession>
<dbReference type="InterPro" id="IPR014762">
    <property type="entry name" value="DNA_mismatch_repair_CS"/>
</dbReference>
<dbReference type="Gene3D" id="3.30.1370.100">
    <property type="entry name" value="MutL, C-terminal domain, regulatory subdomain"/>
    <property type="match status" value="1"/>
</dbReference>
<evidence type="ECO:0000256" key="5">
    <source>
        <dbReference type="HAMAP-Rule" id="MF_00149"/>
    </source>
</evidence>
<dbReference type="InterPro" id="IPR014721">
    <property type="entry name" value="Ribsml_uS5_D2-typ_fold_subgr"/>
</dbReference>
<keyword evidence="3 5" id="KW-0227">DNA damage</keyword>
<protein>
    <recommendedName>
        <fullName evidence="2 5">DNA mismatch repair protein MutL</fullName>
    </recommendedName>
</protein>
<dbReference type="InterPro" id="IPR036890">
    <property type="entry name" value="HATPase_C_sf"/>
</dbReference>
<evidence type="ECO:0000313" key="9">
    <source>
        <dbReference type="EMBL" id="TKI08552.1"/>
    </source>
</evidence>
<evidence type="ECO:0000256" key="4">
    <source>
        <dbReference type="ARBA" id="ARBA00023204"/>
    </source>
</evidence>
<dbReference type="Pfam" id="PF13589">
    <property type="entry name" value="HATPase_c_3"/>
    <property type="match status" value="1"/>
</dbReference>
<dbReference type="SUPFAM" id="SSF118116">
    <property type="entry name" value="DNA mismatch repair protein MutL"/>
    <property type="match status" value="1"/>
</dbReference>
<evidence type="ECO:0000256" key="2">
    <source>
        <dbReference type="ARBA" id="ARBA00021975"/>
    </source>
</evidence>
<dbReference type="PROSITE" id="PS00058">
    <property type="entry name" value="DNA_MISMATCH_REPAIR_1"/>
    <property type="match status" value="1"/>
</dbReference>
<dbReference type="SMART" id="SM01340">
    <property type="entry name" value="DNA_mis_repair"/>
    <property type="match status" value="1"/>
</dbReference>
<evidence type="ECO:0000256" key="1">
    <source>
        <dbReference type="ARBA" id="ARBA00006082"/>
    </source>
</evidence>
<dbReference type="HAMAP" id="MF_00149">
    <property type="entry name" value="DNA_mis_repair"/>
    <property type="match status" value="1"/>
</dbReference>
<dbReference type="InterPro" id="IPR038973">
    <property type="entry name" value="MutL/Mlh/Pms-like"/>
</dbReference>